<dbReference type="Pfam" id="PF08881">
    <property type="entry name" value="CVNH"/>
    <property type="match status" value="1"/>
</dbReference>
<dbReference type="InterPro" id="IPR036673">
    <property type="entry name" value="Cyanovirin-N_sf"/>
</dbReference>
<dbReference type="Proteomes" id="UP000383932">
    <property type="component" value="Unassembled WGS sequence"/>
</dbReference>
<dbReference type="SUPFAM" id="SSF51322">
    <property type="entry name" value="Cyanovirin-N"/>
    <property type="match status" value="1"/>
</dbReference>
<keyword evidence="4" id="KW-1185">Reference proteome</keyword>
<dbReference type="Gene3D" id="2.30.60.10">
    <property type="entry name" value="Cyanovirin-N"/>
    <property type="match status" value="1"/>
</dbReference>
<feature type="signal peptide" evidence="1">
    <location>
        <begin position="1"/>
        <end position="22"/>
    </location>
</feature>
<dbReference type="EMBL" id="SSOP01000275">
    <property type="protein sequence ID" value="KAB5589404.1"/>
    <property type="molecule type" value="Genomic_DNA"/>
</dbReference>
<organism evidence="3 4">
    <name type="scientific">Ceratobasidium theobromae</name>
    <dbReference type="NCBI Taxonomy" id="1582974"/>
    <lineage>
        <taxon>Eukaryota</taxon>
        <taxon>Fungi</taxon>
        <taxon>Dikarya</taxon>
        <taxon>Basidiomycota</taxon>
        <taxon>Agaricomycotina</taxon>
        <taxon>Agaricomycetes</taxon>
        <taxon>Cantharellales</taxon>
        <taxon>Ceratobasidiaceae</taxon>
        <taxon>Ceratobasidium</taxon>
    </lineage>
</organism>
<protein>
    <submittedName>
        <fullName evidence="3">Putative effector protein</fullName>
    </submittedName>
</protein>
<keyword evidence="1" id="KW-0732">Signal</keyword>
<dbReference type="AlphaFoldDB" id="A0A5N5QCL4"/>
<evidence type="ECO:0000313" key="4">
    <source>
        <dbReference type="Proteomes" id="UP000383932"/>
    </source>
</evidence>
<dbReference type="SMART" id="SM01111">
    <property type="entry name" value="CVNH"/>
    <property type="match status" value="1"/>
</dbReference>
<accession>A0A5N5QCL4</accession>
<feature type="domain" description="Cyanovirin-N" evidence="2">
    <location>
        <begin position="25"/>
        <end position="123"/>
    </location>
</feature>
<evidence type="ECO:0000256" key="1">
    <source>
        <dbReference type="SAM" id="SignalP"/>
    </source>
</evidence>
<proteinExistence type="predicted"/>
<evidence type="ECO:0000259" key="2">
    <source>
        <dbReference type="SMART" id="SM01111"/>
    </source>
</evidence>
<dbReference type="OrthoDB" id="2947935at2759"/>
<dbReference type="InterPro" id="IPR011058">
    <property type="entry name" value="Cyanovirin-N"/>
</dbReference>
<sequence>MHFNNLLAFASASLIALTGVQAADRFGDSCKDLRMISNNMLQANCRKRDGSYGITSLDLNKCVTNNGSFLQCQRNGNYATTCEYCSLVETAKTNLACRCSPGPRYTVLDLNKCVGNNNGQLTC</sequence>
<comment type="caution">
    <text evidence="3">The sequence shown here is derived from an EMBL/GenBank/DDBJ whole genome shotgun (WGS) entry which is preliminary data.</text>
</comment>
<reference evidence="3 4" key="1">
    <citation type="journal article" date="2019" name="Fungal Biol. Biotechnol.">
        <title>Draft genome sequence of fastidious pathogen Ceratobasidium theobromae, which causes vascular-streak dieback in Theobroma cacao.</title>
        <authorList>
            <person name="Ali S.S."/>
            <person name="Asman A."/>
            <person name="Shao J."/>
            <person name="Firmansyah A.P."/>
            <person name="Susilo A.W."/>
            <person name="Rosmana A."/>
            <person name="McMahon P."/>
            <person name="Junaid M."/>
            <person name="Guest D."/>
            <person name="Kheng T.Y."/>
            <person name="Meinhardt L.W."/>
            <person name="Bailey B.A."/>
        </authorList>
    </citation>
    <scope>NUCLEOTIDE SEQUENCE [LARGE SCALE GENOMIC DNA]</scope>
    <source>
        <strain evidence="3 4">CT2</strain>
    </source>
</reference>
<gene>
    <name evidence="3" type="ORF">CTheo_7158</name>
</gene>
<evidence type="ECO:0000313" key="3">
    <source>
        <dbReference type="EMBL" id="KAB5589404.1"/>
    </source>
</evidence>
<name>A0A5N5QCL4_9AGAM</name>
<feature type="chain" id="PRO_5024360505" evidence="1">
    <location>
        <begin position="23"/>
        <end position="123"/>
    </location>
</feature>